<reference evidence="2 3" key="1">
    <citation type="submission" date="2019-06" db="EMBL/GenBank/DDBJ databases">
        <title>Genome sequence of Litorilinea aerophila BAA-2444.</title>
        <authorList>
            <person name="Maclea K.S."/>
            <person name="Maurais E.G."/>
            <person name="Iannazzi L.C."/>
        </authorList>
    </citation>
    <scope>NUCLEOTIDE SEQUENCE [LARGE SCALE GENOMIC DNA]</scope>
    <source>
        <strain evidence="2 3">ATCC BAA-2444</strain>
    </source>
</reference>
<evidence type="ECO:0000313" key="2">
    <source>
        <dbReference type="EMBL" id="TQE95562.1"/>
    </source>
</evidence>
<dbReference type="InterPro" id="IPR007048">
    <property type="entry name" value="IraD/Gp25-like"/>
</dbReference>
<keyword evidence="3" id="KW-1185">Reference proteome</keyword>
<feature type="domain" description="IraD/Gp25-like" evidence="1">
    <location>
        <begin position="29"/>
        <end position="118"/>
    </location>
</feature>
<proteinExistence type="predicted"/>
<name>A0A540VFU7_9CHLR</name>
<sequence>MAPSTLPPKLIGWPLLPLPDANGELHYPSLEASVRQMIQVILRTRPGEQLMRRDFGAGLENFLHQPNDLATRTRIAEVITQSLNRWESRILVDRVEVREVPDAPAQLRIEIAYRLRRTGLLQQMGLTMELEA</sequence>
<protein>
    <submittedName>
        <fullName evidence="2">GPW/gp25 family protein</fullName>
    </submittedName>
</protein>
<dbReference type="Proteomes" id="UP000317371">
    <property type="component" value="Unassembled WGS sequence"/>
</dbReference>
<accession>A0A540VFU7</accession>
<dbReference type="Pfam" id="PF04965">
    <property type="entry name" value="GPW_gp25"/>
    <property type="match status" value="1"/>
</dbReference>
<dbReference type="InParanoid" id="A0A540VFU7"/>
<comment type="caution">
    <text evidence="2">The sequence shown here is derived from an EMBL/GenBank/DDBJ whole genome shotgun (WGS) entry which is preliminary data.</text>
</comment>
<dbReference type="SUPFAM" id="SSF160719">
    <property type="entry name" value="gpW/gp25-like"/>
    <property type="match status" value="1"/>
</dbReference>
<evidence type="ECO:0000259" key="1">
    <source>
        <dbReference type="Pfam" id="PF04965"/>
    </source>
</evidence>
<dbReference type="AlphaFoldDB" id="A0A540VFU7"/>
<organism evidence="2 3">
    <name type="scientific">Litorilinea aerophila</name>
    <dbReference type="NCBI Taxonomy" id="1204385"/>
    <lineage>
        <taxon>Bacteria</taxon>
        <taxon>Bacillati</taxon>
        <taxon>Chloroflexota</taxon>
        <taxon>Caldilineae</taxon>
        <taxon>Caldilineales</taxon>
        <taxon>Caldilineaceae</taxon>
        <taxon>Litorilinea</taxon>
    </lineage>
</organism>
<dbReference type="Gene3D" id="3.10.450.40">
    <property type="match status" value="1"/>
</dbReference>
<evidence type="ECO:0000313" key="3">
    <source>
        <dbReference type="Proteomes" id="UP000317371"/>
    </source>
</evidence>
<dbReference type="RefSeq" id="WP_141610381.1">
    <property type="nucleotide sequence ID" value="NZ_VIGC02000013.1"/>
</dbReference>
<dbReference type="OrthoDB" id="9802846at2"/>
<dbReference type="EMBL" id="VIGC01000013">
    <property type="protein sequence ID" value="TQE95562.1"/>
    <property type="molecule type" value="Genomic_DNA"/>
</dbReference>
<gene>
    <name evidence="2" type="ORF">FKZ61_12040</name>
</gene>